<organism evidence="9">
    <name type="scientific">Cyprideis torosa</name>
    <dbReference type="NCBI Taxonomy" id="163714"/>
    <lineage>
        <taxon>Eukaryota</taxon>
        <taxon>Metazoa</taxon>
        <taxon>Ecdysozoa</taxon>
        <taxon>Arthropoda</taxon>
        <taxon>Crustacea</taxon>
        <taxon>Oligostraca</taxon>
        <taxon>Ostracoda</taxon>
        <taxon>Podocopa</taxon>
        <taxon>Podocopida</taxon>
        <taxon>Cytherocopina</taxon>
        <taxon>Cytheroidea</taxon>
        <taxon>Cytherideidae</taxon>
        <taxon>Cyprideis</taxon>
    </lineage>
</organism>
<evidence type="ECO:0000256" key="4">
    <source>
        <dbReference type="ARBA" id="ARBA00022989"/>
    </source>
</evidence>
<dbReference type="GO" id="GO:0015271">
    <property type="term" value="F:outward rectifier potassium channel activity"/>
    <property type="evidence" value="ECO:0007669"/>
    <property type="project" value="TreeGrafter"/>
</dbReference>
<evidence type="ECO:0000256" key="1">
    <source>
        <dbReference type="ARBA" id="ARBA00004141"/>
    </source>
</evidence>
<evidence type="ECO:0000256" key="3">
    <source>
        <dbReference type="ARBA" id="ARBA00022692"/>
    </source>
</evidence>
<dbReference type="EMBL" id="OB661160">
    <property type="protein sequence ID" value="CAD7227489.1"/>
    <property type="molecule type" value="Genomic_DNA"/>
</dbReference>
<dbReference type="GO" id="GO:0030322">
    <property type="term" value="P:stabilization of membrane potential"/>
    <property type="evidence" value="ECO:0007669"/>
    <property type="project" value="TreeGrafter"/>
</dbReference>
<name>A0A7R8WEK1_9CRUS</name>
<keyword evidence="4" id="KW-1133">Transmembrane helix</keyword>
<dbReference type="OrthoDB" id="297496at2759"/>
<dbReference type="PANTHER" id="PTHR11003">
    <property type="entry name" value="POTASSIUM CHANNEL, SUBFAMILY K"/>
    <property type="match status" value="1"/>
</dbReference>
<evidence type="ECO:0000256" key="6">
    <source>
        <dbReference type="ARBA" id="ARBA00023136"/>
    </source>
</evidence>
<dbReference type="AlphaFoldDB" id="A0A7R8WEK1"/>
<dbReference type="GO" id="GO:0005886">
    <property type="term" value="C:plasma membrane"/>
    <property type="evidence" value="ECO:0007669"/>
    <property type="project" value="TreeGrafter"/>
</dbReference>
<accession>A0A7R8WEK1</accession>
<dbReference type="InterPro" id="IPR013099">
    <property type="entry name" value="K_chnl_dom"/>
</dbReference>
<keyword evidence="7" id="KW-0407">Ion channel</keyword>
<dbReference type="InterPro" id="IPR003280">
    <property type="entry name" value="2pore_dom_K_chnl"/>
</dbReference>
<dbReference type="Pfam" id="PF07885">
    <property type="entry name" value="Ion_trans_2"/>
    <property type="match status" value="1"/>
</dbReference>
<keyword evidence="6" id="KW-0472">Membrane</keyword>
<keyword evidence="3" id="KW-0812">Transmembrane</keyword>
<evidence type="ECO:0000313" key="9">
    <source>
        <dbReference type="EMBL" id="CAD7227489.1"/>
    </source>
</evidence>
<comment type="subcellular location">
    <subcellularLocation>
        <location evidence="1">Membrane</location>
        <topology evidence="1">Multi-pass membrane protein</topology>
    </subcellularLocation>
</comment>
<evidence type="ECO:0000259" key="8">
    <source>
        <dbReference type="Pfam" id="PF07885"/>
    </source>
</evidence>
<sequence length="302" mass="31580">MNKLTGSPISMTDERLRNLAILSIEKSVLTSGAYIRGHSGVRQGQGAWSKGIGKEKEGDITAEGILLQCGPDVMGSLVEEADGWEYTFSIYFCMTLVTTIGYGHVAPQTVGGRYFCIFYSLIGIPVTGMLLAAVGDGFSAVMIKFFDEGKEKLPAKYKDYGVAIATVSRDPEFIRNHSRMAMGMMMSMGSAFGGAGGSSNGLLPGPMSPAMSGIGAAFGKAGGGQGAGLAGLFNIAASANPNDKTIDDVLNSTVEGSGGTTVAELLIAVEHAKEELNLPDIGEEDDELLRSSSPISMVLLKK</sequence>
<keyword evidence="5" id="KW-0406">Ion transport</keyword>
<dbReference type="GO" id="GO:0022841">
    <property type="term" value="F:potassium ion leak channel activity"/>
    <property type="evidence" value="ECO:0007669"/>
    <property type="project" value="TreeGrafter"/>
</dbReference>
<reference evidence="9" key="1">
    <citation type="submission" date="2020-11" db="EMBL/GenBank/DDBJ databases">
        <authorList>
            <person name="Tran Van P."/>
        </authorList>
    </citation>
    <scope>NUCLEOTIDE SEQUENCE</scope>
</reference>
<evidence type="ECO:0000256" key="5">
    <source>
        <dbReference type="ARBA" id="ARBA00023065"/>
    </source>
</evidence>
<evidence type="ECO:0000256" key="2">
    <source>
        <dbReference type="ARBA" id="ARBA00022448"/>
    </source>
</evidence>
<keyword evidence="2" id="KW-0813">Transport</keyword>
<gene>
    <name evidence="9" type="ORF">CTOB1V02_LOCUS5395</name>
</gene>
<dbReference type="SUPFAM" id="SSF81324">
    <property type="entry name" value="Voltage-gated potassium channels"/>
    <property type="match status" value="1"/>
</dbReference>
<protein>
    <recommendedName>
        <fullName evidence="8">Potassium channel domain-containing protein</fullName>
    </recommendedName>
</protein>
<evidence type="ECO:0000256" key="7">
    <source>
        <dbReference type="ARBA" id="ARBA00023303"/>
    </source>
</evidence>
<dbReference type="Gene3D" id="1.10.287.70">
    <property type="match status" value="1"/>
</dbReference>
<feature type="domain" description="Potassium channel" evidence="8">
    <location>
        <begin position="77"/>
        <end position="136"/>
    </location>
</feature>
<proteinExistence type="predicted"/>
<dbReference type="PANTHER" id="PTHR11003:SF338">
    <property type="entry name" value="PROTEIN CBG03693"/>
    <property type="match status" value="1"/>
</dbReference>